<evidence type="ECO:0000313" key="3">
    <source>
        <dbReference type="Proteomes" id="UP000719766"/>
    </source>
</evidence>
<comment type="caution">
    <text evidence="2">The sequence shown here is derived from an EMBL/GenBank/DDBJ whole genome shotgun (WGS) entry which is preliminary data.</text>
</comment>
<feature type="region of interest" description="Disordered" evidence="1">
    <location>
        <begin position="124"/>
        <end position="145"/>
    </location>
</feature>
<proteinExistence type="predicted"/>
<feature type="non-terminal residue" evidence="2">
    <location>
        <position position="303"/>
    </location>
</feature>
<feature type="compositionally biased region" description="Low complexity" evidence="1">
    <location>
        <begin position="1"/>
        <end position="16"/>
    </location>
</feature>
<feature type="region of interest" description="Disordered" evidence="1">
    <location>
        <begin position="1"/>
        <end position="28"/>
    </location>
</feature>
<organism evidence="2 3">
    <name type="scientific">Suillus plorans</name>
    <dbReference type="NCBI Taxonomy" id="116603"/>
    <lineage>
        <taxon>Eukaryota</taxon>
        <taxon>Fungi</taxon>
        <taxon>Dikarya</taxon>
        <taxon>Basidiomycota</taxon>
        <taxon>Agaricomycotina</taxon>
        <taxon>Agaricomycetes</taxon>
        <taxon>Agaricomycetidae</taxon>
        <taxon>Boletales</taxon>
        <taxon>Suillineae</taxon>
        <taxon>Suillaceae</taxon>
        <taxon>Suillus</taxon>
    </lineage>
</organism>
<sequence length="303" mass="33563">SQAPASSQAPTSSQASRLRPNPEPRPGVFSFDIDVIADDMKRGFRGETDMPWEDFKSRVLAFLESAADDVQLVYKFVGDNSRATQLNDAEAFSIAMDRLCHKASNARTRVVALEVKNAAVKQTTTAKAKKRTRTDDIPPASSDEDVTQLKAYKQLESQIRCELHHGHCFVDRTSGYDNHPKSKTPSPPPLLQPHHFDTTAWSKTPSPPPLSQPRHFESASHIPSASFPDYPKVGVLLELINAERPELRLAELETPLLDAGVVLSSQVILLPEDVLSVIGNMGQRRARILRNYAKWTVLPLLGL</sequence>
<accession>A0A9P7DGK3</accession>
<reference evidence="2" key="1">
    <citation type="journal article" date="2020" name="New Phytol.">
        <title>Comparative genomics reveals dynamic genome evolution in host specialist ectomycorrhizal fungi.</title>
        <authorList>
            <person name="Lofgren L.A."/>
            <person name="Nguyen N.H."/>
            <person name="Vilgalys R."/>
            <person name="Ruytinx J."/>
            <person name="Liao H.L."/>
            <person name="Branco S."/>
            <person name="Kuo A."/>
            <person name="LaButti K."/>
            <person name="Lipzen A."/>
            <person name="Andreopoulos W."/>
            <person name="Pangilinan J."/>
            <person name="Riley R."/>
            <person name="Hundley H."/>
            <person name="Na H."/>
            <person name="Barry K."/>
            <person name="Grigoriev I.V."/>
            <person name="Stajich J.E."/>
            <person name="Kennedy P.G."/>
        </authorList>
    </citation>
    <scope>NUCLEOTIDE SEQUENCE</scope>
    <source>
        <strain evidence="2">S12</strain>
    </source>
</reference>
<evidence type="ECO:0000313" key="2">
    <source>
        <dbReference type="EMBL" id="KAG1792603.1"/>
    </source>
</evidence>
<gene>
    <name evidence="2" type="ORF">HD556DRAFT_1209294</name>
</gene>
<feature type="region of interest" description="Disordered" evidence="1">
    <location>
        <begin position="176"/>
        <end position="218"/>
    </location>
</feature>
<dbReference type="EMBL" id="JABBWE010000035">
    <property type="protein sequence ID" value="KAG1792603.1"/>
    <property type="molecule type" value="Genomic_DNA"/>
</dbReference>
<dbReference type="RefSeq" id="XP_041159182.1">
    <property type="nucleotide sequence ID" value="XM_041296534.1"/>
</dbReference>
<dbReference type="OrthoDB" id="3237716at2759"/>
<dbReference type="AlphaFoldDB" id="A0A9P7DGK3"/>
<dbReference type="Proteomes" id="UP000719766">
    <property type="component" value="Unassembled WGS sequence"/>
</dbReference>
<protein>
    <submittedName>
        <fullName evidence="2">Uncharacterized protein</fullName>
    </submittedName>
</protein>
<dbReference type="GeneID" id="64590298"/>
<keyword evidence="3" id="KW-1185">Reference proteome</keyword>
<feature type="non-terminal residue" evidence="2">
    <location>
        <position position="1"/>
    </location>
</feature>
<name>A0A9P7DGK3_9AGAM</name>
<evidence type="ECO:0000256" key="1">
    <source>
        <dbReference type="SAM" id="MobiDB-lite"/>
    </source>
</evidence>